<evidence type="ECO:0000256" key="3">
    <source>
        <dbReference type="ARBA" id="ARBA00023054"/>
    </source>
</evidence>
<keyword evidence="6" id="KW-1185">Reference proteome</keyword>
<evidence type="ECO:0000313" key="5">
    <source>
        <dbReference type="EMBL" id="CAI9589013.1"/>
    </source>
</evidence>
<feature type="non-terminal residue" evidence="5">
    <location>
        <position position="1"/>
    </location>
</feature>
<dbReference type="PANTHER" id="PTHR22012">
    <property type="entry name" value="FIBROUS SHEATH INTERACTING PROTEIN 1"/>
    <property type="match status" value="1"/>
</dbReference>
<organism evidence="5 6">
    <name type="scientific">Staurois parvus</name>
    <dbReference type="NCBI Taxonomy" id="386267"/>
    <lineage>
        <taxon>Eukaryota</taxon>
        <taxon>Metazoa</taxon>
        <taxon>Chordata</taxon>
        <taxon>Craniata</taxon>
        <taxon>Vertebrata</taxon>
        <taxon>Euteleostomi</taxon>
        <taxon>Amphibia</taxon>
        <taxon>Batrachia</taxon>
        <taxon>Anura</taxon>
        <taxon>Neobatrachia</taxon>
        <taxon>Ranoidea</taxon>
        <taxon>Ranidae</taxon>
        <taxon>Staurois</taxon>
    </lineage>
</organism>
<proteinExistence type="inferred from homology"/>
<dbReference type="Proteomes" id="UP001162483">
    <property type="component" value="Unassembled WGS sequence"/>
</dbReference>
<evidence type="ECO:0000256" key="4">
    <source>
        <dbReference type="SAM" id="MobiDB-lite"/>
    </source>
</evidence>
<dbReference type="PANTHER" id="PTHR22012:SF2">
    <property type="entry name" value="FIBROUS SHEATH-INTERACTING PROTEIN 1"/>
    <property type="match status" value="1"/>
</dbReference>
<evidence type="ECO:0000256" key="2">
    <source>
        <dbReference type="ARBA" id="ARBA00019480"/>
    </source>
</evidence>
<dbReference type="EMBL" id="CATNWA010016015">
    <property type="protein sequence ID" value="CAI9589013.1"/>
    <property type="molecule type" value="Genomic_DNA"/>
</dbReference>
<protein>
    <recommendedName>
        <fullName evidence="2">Fibrous sheath-interacting protein 1</fullName>
    </recommendedName>
</protein>
<evidence type="ECO:0000256" key="1">
    <source>
        <dbReference type="ARBA" id="ARBA00010495"/>
    </source>
</evidence>
<feature type="non-terminal residue" evidence="5">
    <location>
        <position position="156"/>
    </location>
</feature>
<feature type="region of interest" description="Disordered" evidence="4">
    <location>
        <begin position="16"/>
        <end position="73"/>
    </location>
</feature>
<dbReference type="Pfam" id="PF15554">
    <property type="entry name" value="FSIP1"/>
    <property type="match status" value="1"/>
</dbReference>
<name>A0ABN9EWT1_9NEOB</name>
<comment type="caution">
    <text evidence="5">The sequence shown here is derived from an EMBL/GenBank/DDBJ whole genome shotgun (WGS) entry which is preliminary data.</text>
</comment>
<feature type="compositionally biased region" description="Polar residues" evidence="4">
    <location>
        <begin position="27"/>
        <end position="51"/>
    </location>
</feature>
<comment type="similarity">
    <text evidence="1">Belongs to the FSIP1 family.</text>
</comment>
<dbReference type="InterPro" id="IPR026246">
    <property type="entry name" value="Fsip1"/>
</dbReference>
<gene>
    <name evidence="5" type="ORF">SPARVUS_LOCUS10831640</name>
</gene>
<sequence length="156" mass="17373">GSLEVLTPELCLSELQNFTSDDEQETLKAQSPENRLNGQRSQSPTVISLNSEQERVNENLKSTAAEESDSSEIPVAAEPNIDPKLEKAIKRMKALDEILLKKTAKEKEVLAQSNALRKQLWEELQNVSKHSLSCSHEEIVNTNTFLALSPQFNISA</sequence>
<keyword evidence="3" id="KW-0175">Coiled coil</keyword>
<reference evidence="5" key="1">
    <citation type="submission" date="2023-05" db="EMBL/GenBank/DDBJ databases">
        <authorList>
            <person name="Stuckert A."/>
        </authorList>
    </citation>
    <scope>NUCLEOTIDE SEQUENCE</scope>
</reference>
<evidence type="ECO:0000313" key="6">
    <source>
        <dbReference type="Proteomes" id="UP001162483"/>
    </source>
</evidence>
<accession>A0ABN9EWT1</accession>